<dbReference type="InterPro" id="IPR041315">
    <property type="entry name" value="PlcR_TPR"/>
</dbReference>
<comment type="caution">
    <text evidence="2">The sequence shown here is derived from an EMBL/GenBank/DDBJ whole genome shotgun (WGS) entry which is preliminary data.</text>
</comment>
<accession>A0ABS8YQF9</accession>
<dbReference type="PROSITE" id="PS50943">
    <property type="entry name" value="HTH_CROC1"/>
    <property type="match status" value="1"/>
</dbReference>
<dbReference type="Pfam" id="PF01381">
    <property type="entry name" value="HTH_3"/>
    <property type="match status" value="1"/>
</dbReference>
<dbReference type="InterPro" id="IPR053163">
    <property type="entry name" value="HTH-type_regulator_Rgg"/>
</dbReference>
<dbReference type="PANTHER" id="PTHR37038:SF14">
    <property type="entry name" value="TRANSCRIPTIONAL ACTIVATOR"/>
    <property type="match status" value="1"/>
</dbReference>
<dbReference type="InterPro" id="IPR010982">
    <property type="entry name" value="Lambda_DNA-bd_dom_sf"/>
</dbReference>
<protein>
    <submittedName>
        <fullName evidence="2">Helix-turn-helix transcriptional regulator</fullName>
    </submittedName>
</protein>
<dbReference type="InterPro" id="IPR011990">
    <property type="entry name" value="TPR-like_helical_dom_sf"/>
</dbReference>
<dbReference type="SUPFAM" id="SSF48452">
    <property type="entry name" value="TPR-like"/>
    <property type="match status" value="1"/>
</dbReference>
<dbReference type="CDD" id="cd00093">
    <property type="entry name" value="HTH_XRE"/>
    <property type="match status" value="1"/>
</dbReference>
<dbReference type="EMBL" id="JAJNBZ010000058">
    <property type="protein sequence ID" value="MCE5173547.1"/>
    <property type="molecule type" value="Genomic_DNA"/>
</dbReference>
<evidence type="ECO:0000313" key="2">
    <source>
        <dbReference type="EMBL" id="MCE5173547.1"/>
    </source>
</evidence>
<dbReference type="Proteomes" id="UP001199916">
    <property type="component" value="Unassembled WGS sequence"/>
</dbReference>
<dbReference type="Gene3D" id="1.25.40.10">
    <property type="entry name" value="Tetratricopeptide repeat domain"/>
    <property type="match status" value="1"/>
</dbReference>
<dbReference type="SUPFAM" id="SSF47413">
    <property type="entry name" value="lambda repressor-like DNA-binding domains"/>
    <property type="match status" value="1"/>
</dbReference>
<dbReference type="SMART" id="SM00530">
    <property type="entry name" value="HTH_XRE"/>
    <property type="match status" value="1"/>
</dbReference>
<dbReference type="PANTHER" id="PTHR37038">
    <property type="entry name" value="TRANSCRIPTIONAL REGULATOR-RELATED"/>
    <property type="match status" value="1"/>
</dbReference>
<proteinExistence type="predicted"/>
<gene>
    <name evidence="2" type="ORF">LQV63_30420</name>
</gene>
<organism evidence="2 3">
    <name type="scientific">Paenibacillus profundus</name>
    <dbReference type="NCBI Taxonomy" id="1173085"/>
    <lineage>
        <taxon>Bacteria</taxon>
        <taxon>Bacillati</taxon>
        <taxon>Bacillota</taxon>
        <taxon>Bacilli</taxon>
        <taxon>Bacillales</taxon>
        <taxon>Paenibacillaceae</taxon>
        <taxon>Paenibacillus</taxon>
    </lineage>
</organism>
<name>A0ABS8YQF9_9BACL</name>
<keyword evidence="3" id="KW-1185">Reference proteome</keyword>
<feature type="domain" description="HTH cro/C1-type" evidence="1">
    <location>
        <begin position="27"/>
        <end position="80"/>
    </location>
</feature>
<evidence type="ECO:0000259" key="1">
    <source>
        <dbReference type="PROSITE" id="PS50943"/>
    </source>
</evidence>
<dbReference type="InterPro" id="IPR001387">
    <property type="entry name" value="Cro/C1-type_HTH"/>
</dbReference>
<dbReference type="Pfam" id="PF18768">
    <property type="entry name" value="RNPP_C"/>
    <property type="match status" value="1"/>
</dbReference>
<reference evidence="2 3" key="1">
    <citation type="submission" date="2021-11" db="EMBL/GenBank/DDBJ databases">
        <title>Draft genome sequence of Paenibacillus profundus YoMME, a new Gram-positive bacteria with exoelectrogenic properties.</title>
        <authorList>
            <person name="Hubenova Y."/>
            <person name="Hubenova E."/>
            <person name="Manasiev Y."/>
            <person name="Peykov S."/>
            <person name="Mitov M."/>
        </authorList>
    </citation>
    <scope>NUCLEOTIDE SEQUENCE [LARGE SCALE GENOMIC DNA]</scope>
    <source>
        <strain evidence="2 3">YoMME</strain>
    </source>
</reference>
<sequence length="308" mass="36432">MSVKLYKYEEGNYMVYTLNAIEIGKIIKDLRLKQGLSQQALAKGICTQPHISNIENGREVPSGFILYLLSKKLRVNVKCLFDIQDDSNLNYKNNIKFIVQSFIQENDYGQVLKILEDESHLFEAPEDQQFLLWAKAISLYYSKKDLNTAFMLLKTALRKTCKCLKFCSEQELTIINSIGILLSEANQNRQALRILKWTYRHIHKHYYIEDRTLPIKNIYAFARSLSRNNDYHNCIRCCNEGIKQCLKYNSLYLFGELYYERGLNHYFSNHFESALEDFEQAIMLFKLKKQYNSKHFVENKIKEFELKK</sequence>
<evidence type="ECO:0000313" key="3">
    <source>
        <dbReference type="Proteomes" id="UP001199916"/>
    </source>
</evidence>